<dbReference type="GO" id="GO:0005886">
    <property type="term" value="C:plasma membrane"/>
    <property type="evidence" value="ECO:0007669"/>
    <property type="project" value="UniProtKB-SubCell"/>
</dbReference>
<dbReference type="AlphaFoldDB" id="A0A839UTS4"/>
<dbReference type="Pfam" id="PF07963">
    <property type="entry name" value="N_methyl"/>
    <property type="match status" value="1"/>
</dbReference>
<dbReference type="InterPro" id="IPR012902">
    <property type="entry name" value="N_methyl_site"/>
</dbReference>
<reference evidence="13 14" key="1">
    <citation type="submission" date="2020-08" db="EMBL/GenBank/DDBJ databases">
        <title>Genomic Encyclopedia of Type Strains, Phase III (KMG-III): the genomes of soil and plant-associated and newly described type strains.</title>
        <authorList>
            <person name="Whitman W."/>
        </authorList>
    </citation>
    <scope>NUCLEOTIDE SEQUENCE [LARGE SCALE GENOMIC DNA]</scope>
    <source>
        <strain evidence="13 14">CECT 8571</strain>
    </source>
</reference>
<evidence type="ECO:0000256" key="11">
    <source>
        <dbReference type="SAM" id="Phobius"/>
    </source>
</evidence>
<dbReference type="SUPFAM" id="SSF54523">
    <property type="entry name" value="Pili subunits"/>
    <property type="match status" value="1"/>
</dbReference>
<proteinExistence type="inferred from homology"/>
<evidence type="ECO:0000313" key="14">
    <source>
        <dbReference type="Proteomes" id="UP000559987"/>
    </source>
</evidence>
<dbReference type="InterPro" id="IPR045584">
    <property type="entry name" value="Pilin-like"/>
</dbReference>
<dbReference type="NCBIfam" id="TIGR02532">
    <property type="entry name" value="IV_pilin_GFxxxE"/>
    <property type="match status" value="1"/>
</dbReference>
<sequence length="157" mass="16875">MSRGFTIIELLIVVFIASVLLVIGIPSFQTMLKNNRLTVAANELAGALSYARMEAVRRGNTVIFGQRNGADWTGGMVVWQDADGDNTLDAGEELRLWEPLAGGGTMTTAQNRLTFRSNGTVDTATTITLCDDRTAETGRELALLISGTFSITKKACS</sequence>
<comment type="similarity">
    <text evidence="9">Belongs to the GSP H family.</text>
</comment>
<keyword evidence="7 11" id="KW-1133">Transmembrane helix</keyword>
<feature type="transmembrane region" description="Helical" evidence="11">
    <location>
        <begin position="6"/>
        <end position="28"/>
    </location>
</feature>
<dbReference type="EMBL" id="JACHXZ010000005">
    <property type="protein sequence ID" value="MBB3170121.1"/>
    <property type="molecule type" value="Genomic_DNA"/>
</dbReference>
<evidence type="ECO:0000256" key="4">
    <source>
        <dbReference type="ARBA" id="ARBA00022481"/>
    </source>
</evidence>
<keyword evidence="8 11" id="KW-0472">Membrane</keyword>
<feature type="domain" description="General secretion pathway GspH" evidence="12">
    <location>
        <begin position="40"/>
        <end position="147"/>
    </location>
</feature>
<dbReference type="RefSeq" id="WP_183911632.1">
    <property type="nucleotide sequence ID" value="NZ_JACHXZ010000005.1"/>
</dbReference>
<evidence type="ECO:0000256" key="3">
    <source>
        <dbReference type="ARBA" id="ARBA00022475"/>
    </source>
</evidence>
<evidence type="ECO:0000256" key="5">
    <source>
        <dbReference type="ARBA" id="ARBA00022519"/>
    </source>
</evidence>
<dbReference type="Proteomes" id="UP000559987">
    <property type="component" value="Unassembled WGS sequence"/>
</dbReference>
<evidence type="ECO:0000256" key="8">
    <source>
        <dbReference type="ARBA" id="ARBA00023136"/>
    </source>
</evidence>
<keyword evidence="5" id="KW-0997">Cell inner membrane</keyword>
<accession>A0A839UTS4</accession>
<evidence type="ECO:0000259" key="12">
    <source>
        <dbReference type="Pfam" id="PF12019"/>
    </source>
</evidence>
<evidence type="ECO:0000256" key="6">
    <source>
        <dbReference type="ARBA" id="ARBA00022692"/>
    </source>
</evidence>
<gene>
    <name evidence="13" type="ORF">FHS30_003338</name>
</gene>
<evidence type="ECO:0000256" key="2">
    <source>
        <dbReference type="ARBA" id="ARBA00021549"/>
    </source>
</evidence>
<keyword evidence="4" id="KW-0488">Methylation</keyword>
<keyword evidence="3" id="KW-1003">Cell membrane</keyword>
<dbReference type="InterPro" id="IPR022346">
    <property type="entry name" value="T2SS_GspH"/>
</dbReference>
<keyword evidence="6 11" id="KW-0812">Transmembrane</keyword>
<dbReference type="Pfam" id="PF12019">
    <property type="entry name" value="GspH"/>
    <property type="match status" value="1"/>
</dbReference>
<keyword evidence="14" id="KW-1185">Reference proteome</keyword>
<dbReference type="Gene3D" id="3.55.40.10">
    <property type="entry name" value="minor pseudopilin epsh domain"/>
    <property type="match status" value="1"/>
</dbReference>
<dbReference type="GO" id="GO:0015627">
    <property type="term" value="C:type II protein secretion system complex"/>
    <property type="evidence" value="ECO:0007669"/>
    <property type="project" value="InterPro"/>
</dbReference>
<evidence type="ECO:0000256" key="9">
    <source>
        <dbReference type="ARBA" id="ARBA00025772"/>
    </source>
</evidence>
<comment type="subcellular location">
    <subcellularLocation>
        <location evidence="1">Cell inner membrane</location>
        <topology evidence="1">Single-pass membrane protein</topology>
    </subcellularLocation>
</comment>
<dbReference type="GO" id="GO:0015628">
    <property type="term" value="P:protein secretion by the type II secretion system"/>
    <property type="evidence" value="ECO:0007669"/>
    <property type="project" value="InterPro"/>
</dbReference>
<evidence type="ECO:0000256" key="7">
    <source>
        <dbReference type="ARBA" id="ARBA00022989"/>
    </source>
</evidence>
<comment type="caution">
    <text evidence="13">The sequence shown here is derived from an EMBL/GenBank/DDBJ whole genome shotgun (WGS) entry which is preliminary data.</text>
</comment>
<protein>
    <recommendedName>
        <fullName evidence="2">Type II secretion system protein H</fullName>
    </recommendedName>
    <alternativeName>
        <fullName evidence="10">General secretion pathway protein H</fullName>
    </alternativeName>
</protein>
<evidence type="ECO:0000313" key="13">
    <source>
        <dbReference type="EMBL" id="MBB3170121.1"/>
    </source>
</evidence>
<name>A0A839UTS4_9GAMM</name>
<organism evidence="13 14">
    <name type="scientific">Simiduia aestuariiviva</name>
    <dbReference type="NCBI Taxonomy" id="1510459"/>
    <lineage>
        <taxon>Bacteria</taxon>
        <taxon>Pseudomonadati</taxon>
        <taxon>Pseudomonadota</taxon>
        <taxon>Gammaproteobacteria</taxon>
        <taxon>Cellvibrionales</taxon>
        <taxon>Cellvibrionaceae</taxon>
        <taxon>Simiduia</taxon>
    </lineage>
</organism>
<evidence type="ECO:0000256" key="10">
    <source>
        <dbReference type="ARBA" id="ARBA00030775"/>
    </source>
</evidence>
<evidence type="ECO:0000256" key="1">
    <source>
        <dbReference type="ARBA" id="ARBA00004377"/>
    </source>
</evidence>